<keyword evidence="3" id="KW-1185">Reference proteome</keyword>
<gene>
    <name evidence="2" type="ORF">J2S44_008377</name>
</gene>
<organism evidence="2 3">
    <name type="scientific">Catenuloplanes niger</name>
    <dbReference type="NCBI Taxonomy" id="587534"/>
    <lineage>
        <taxon>Bacteria</taxon>
        <taxon>Bacillati</taxon>
        <taxon>Actinomycetota</taxon>
        <taxon>Actinomycetes</taxon>
        <taxon>Micromonosporales</taxon>
        <taxon>Micromonosporaceae</taxon>
        <taxon>Catenuloplanes</taxon>
    </lineage>
</organism>
<dbReference type="AlphaFoldDB" id="A0AAE3ZZY4"/>
<dbReference type="EMBL" id="JAVDYC010000001">
    <property type="protein sequence ID" value="MDR7328127.1"/>
    <property type="molecule type" value="Genomic_DNA"/>
</dbReference>
<dbReference type="InterPro" id="IPR051873">
    <property type="entry name" value="KNR4/SMI1_regulator"/>
</dbReference>
<proteinExistence type="predicted"/>
<comment type="caution">
    <text evidence="2">The sequence shown here is derived from an EMBL/GenBank/DDBJ whole genome shotgun (WGS) entry which is preliminary data.</text>
</comment>
<feature type="domain" description="Knr4/Smi1-like" evidence="1">
    <location>
        <begin position="28"/>
        <end position="160"/>
    </location>
</feature>
<dbReference type="SUPFAM" id="SSF160631">
    <property type="entry name" value="SMI1/KNR4-like"/>
    <property type="match status" value="1"/>
</dbReference>
<dbReference type="RefSeq" id="WP_310429049.1">
    <property type="nucleotide sequence ID" value="NZ_JAVDYC010000001.1"/>
</dbReference>
<dbReference type="SMART" id="SM00860">
    <property type="entry name" value="SMI1_KNR4"/>
    <property type="match status" value="1"/>
</dbReference>
<reference evidence="2 3" key="1">
    <citation type="submission" date="2023-07" db="EMBL/GenBank/DDBJ databases">
        <title>Sequencing the genomes of 1000 actinobacteria strains.</title>
        <authorList>
            <person name="Klenk H.-P."/>
        </authorList>
    </citation>
    <scope>NUCLEOTIDE SEQUENCE [LARGE SCALE GENOMIC DNA]</scope>
    <source>
        <strain evidence="2 3">DSM 44711</strain>
    </source>
</reference>
<dbReference type="InterPro" id="IPR037883">
    <property type="entry name" value="Knr4/Smi1-like_sf"/>
</dbReference>
<protein>
    <submittedName>
        <fullName evidence="2">Cell wall assembly regulator SMI1</fullName>
    </submittedName>
</protein>
<accession>A0AAE3ZZY4</accession>
<dbReference type="Pfam" id="PF09346">
    <property type="entry name" value="SMI1_KNR4"/>
    <property type="match status" value="1"/>
</dbReference>
<name>A0AAE3ZZY4_9ACTN</name>
<evidence type="ECO:0000313" key="2">
    <source>
        <dbReference type="EMBL" id="MDR7328127.1"/>
    </source>
</evidence>
<sequence>MSVHAAWERIERWMARHAPRSLALLAPPATPADIAALDAVLRFETPPALAESLRRHNGLTGRANLFPDAAPLSATSIAEHYETCMDVAEDVNGFDPDPETGEPWWDPWWVPFCADNGDALVVDLRPGPGHGRLGMARHAAGGDFTDGYPPLGPYLTAIADTLDHGGTVGSRHPYLTVDDELWWSLPGGTGLNGTPLRPAPRLR</sequence>
<evidence type="ECO:0000259" key="1">
    <source>
        <dbReference type="SMART" id="SM00860"/>
    </source>
</evidence>
<dbReference type="Proteomes" id="UP001183629">
    <property type="component" value="Unassembled WGS sequence"/>
</dbReference>
<dbReference type="PANTHER" id="PTHR47432:SF1">
    <property type="entry name" value="CELL WALL ASSEMBLY REGULATOR SMI1"/>
    <property type="match status" value="1"/>
</dbReference>
<dbReference type="PANTHER" id="PTHR47432">
    <property type="entry name" value="CELL WALL ASSEMBLY REGULATOR SMI1"/>
    <property type="match status" value="1"/>
</dbReference>
<evidence type="ECO:0000313" key="3">
    <source>
        <dbReference type="Proteomes" id="UP001183629"/>
    </source>
</evidence>
<dbReference type="InterPro" id="IPR018958">
    <property type="entry name" value="Knr4/Smi1-like_dom"/>
</dbReference>